<dbReference type="InterPro" id="IPR027417">
    <property type="entry name" value="P-loop_NTPase"/>
</dbReference>
<evidence type="ECO:0000256" key="2">
    <source>
        <dbReference type="ARBA" id="ARBA00022741"/>
    </source>
</evidence>
<dbReference type="Pfam" id="PF08352">
    <property type="entry name" value="oligo_HPY"/>
    <property type="match status" value="1"/>
</dbReference>
<dbReference type="EMBL" id="JAAGLQ010000635">
    <property type="protein sequence ID" value="NEA19676.1"/>
    <property type="molecule type" value="Genomic_DNA"/>
</dbReference>
<dbReference type="Pfam" id="PF00005">
    <property type="entry name" value="ABC_tran"/>
    <property type="match status" value="1"/>
</dbReference>
<dbReference type="InterPro" id="IPR013563">
    <property type="entry name" value="Oligopep_ABC_C"/>
</dbReference>
<evidence type="ECO:0000313" key="5">
    <source>
        <dbReference type="EMBL" id="NEA19676.1"/>
    </source>
</evidence>
<reference evidence="5 6" key="1">
    <citation type="submission" date="2020-01" db="EMBL/GenBank/DDBJ databases">
        <title>Insect and environment-associated Actinomycetes.</title>
        <authorList>
            <person name="Currrie C."/>
            <person name="Chevrette M."/>
            <person name="Carlson C."/>
            <person name="Stubbendieck R."/>
            <person name="Wendt-Pienkowski E."/>
        </authorList>
    </citation>
    <scope>NUCLEOTIDE SEQUENCE [LARGE SCALE GENOMIC DNA]</scope>
    <source>
        <strain evidence="5 6">SID11342</strain>
    </source>
</reference>
<keyword evidence="2" id="KW-0547">Nucleotide-binding</keyword>
<dbReference type="PROSITE" id="PS50893">
    <property type="entry name" value="ABC_TRANSPORTER_2"/>
    <property type="match status" value="1"/>
</dbReference>
<name>A0A6N9UC73_STRHA</name>
<evidence type="ECO:0000256" key="3">
    <source>
        <dbReference type="ARBA" id="ARBA00022840"/>
    </source>
</evidence>
<sequence>MTLTVDDLRVHYRTLRGEVRALDGVSFGLADGEILGLAGESGCGKTTLGKSLIRLDGRMRHAGGTVTLDGDELPLADDRAMNAYRFHKISLVPQYSMSALNPTRRIGRMIRELLASRGVSVDTDELHRRLGLVGLTPDVLDRYPIELSGGMKQRTVMVISTLLDPSVLVADEVTSALDVSSQQAVVGALTGLRDTGLVTSMIFVTHDLGLTSHIADSIMVMYAGRLAEKAPTTVLTTAPRHPYTRMLIGSLPQVGARYKDKPLSGIEGSPPSLLNPPAGCRFRDRCPLADARCAEEPPAVEVAPRHTVACWKAA</sequence>
<dbReference type="InterPro" id="IPR003439">
    <property type="entry name" value="ABC_transporter-like_ATP-bd"/>
</dbReference>
<organism evidence="5 6">
    <name type="scientific">Streptomyces halstedii</name>
    <dbReference type="NCBI Taxonomy" id="1944"/>
    <lineage>
        <taxon>Bacteria</taxon>
        <taxon>Bacillati</taxon>
        <taxon>Actinomycetota</taxon>
        <taxon>Actinomycetes</taxon>
        <taxon>Kitasatosporales</taxon>
        <taxon>Streptomycetaceae</taxon>
        <taxon>Streptomyces</taxon>
    </lineage>
</organism>
<evidence type="ECO:0000256" key="1">
    <source>
        <dbReference type="ARBA" id="ARBA00022448"/>
    </source>
</evidence>
<dbReference type="AlphaFoldDB" id="A0A6N9UC73"/>
<protein>
    <submittedName>
        <fullName evidence="5">ABC transporter ATP-binding protein</fullName>
    </submittedName>
</protein>
<dbReference type="RefSeq" id="WP_164349124.1">
    <property type="nucleotide sequence ID" value="NZ_JAAGLQ010000635.1"/>
</dbReference>
<dbReference type="Proteomes" id="UP000471293">
    <property type="component" value="Unassembled WGS sequence"/>
</dbReference>
<dbReference type="PANTHER" id="PTHR43067">
    <property type="entry name" value="OLIGOPEPTIDE/DIPEPTIDE ABC TRANSPORTER, ATPASE SUBUNIT"/>
    <property type="match status" value="1"/>
</dbReference>
<dbReference type="SMART" id="SM00382">
    <property type="entry name" value="AAA"/>
    <property type="match status" value="1"/>
</dbReference>
<dbReference type="GO" id="GO:0015833">
    <property type="term" value="P:peptide transport"/>
    <property type="evidence" value="ECO:0007669"/>
    <property type="project" value="InterPro"/>
</dbReference>
<dbReference type="PANTHER" id="PTHR43067:SF3">
    <property type="entry name" value="MALTOSE ABC TRANSPORTER, ATP-BINDING PROTEIN"/>
    <property type="match status" value="1"/>
</dbReference>
<dbReference type="Gene3D" id="3.40.50.300">
    <property type="entry name" value="P-loop containing nucleotide triphosphate hydrolases"/>
    <property type="match status" value="1"/>
</dbReference>
<accession>A0A6N9UC73</accession>
<comment type="caution">
    <text evidence="5">The sequence shown here is derived from an EMBL/GenBank/DDBJ whole genome shotgun (WGS) entry which is preliminary data.</text>
</comment>
<dbReference type="InterPro" id="IPR003593">
    <property type="entry name" value="AAA+_ATPase"/>
</dbReference>
<dbReference type="SUPFAM" id="SSF52540">
    <property type="entry name" value="P-loop containing nucleoside triphosphate hydrolases"/>
    <property type="match status" value="1"/>
</dbReference>
<evidence type="ECO:0000259" key="4">
    <source>
        <dbReference type="PROSITE" id="PS50893"/>
    </source>
</evidence>
<keyword evidence="3 5" id="KW-0067">ATP-binding</keyword>
<keyword evidence="1" id="KW-0813">Transport</keyword>
<evidence type="ECO:0000313" key="6">
    <source>
        <dbReference type="Proteomes" id="UP000471293"/>
    </source>
</evidence>
<proteinExistence type="predicted"/>
<dbReference type="GO" id="GO:0016887">
    <property type="term" value="F:ATP hydrolysis activity"/>
    <property type="evidence" value="ECO:0007669"/>
    <property type="project" value="InterPro"/>
</dbReference>
<gene>
    <name evidence="5" type="ORF">G3I29_30335</name>
</gene>
<dbReference type="NCBIfam" id="TIGR01727">
    <property type="entry name" value="oligo_HPY"/>
    <property type="match status" value="1"/>
</dbReference>
<dbReference type="GO" id="GO:0005524">
    <property type="term" value="F:ATP binding"/>
    <property type="evidence" value="ECO:0007669"/>
    <property type="project" value="UniProtKB-KW"/>
</dbReference>
<dbReference type="CDD" id="cd03257">
    <property type="entry name" value="ABC_NikE_OppD_transporters"/>
    <property type="match status" value="1"/>
</dbReference>
<feature type="domain" description="ABC transporter" evidence="4">
    <location>
        <begin position="3"/>
        <end position="248"/>
    </location>
</feature>